<keyword evidence="3 9" id="KW-0689">Ribosomal protein</keyword>
<dbReference type="InterPro" id="IPR000851">
    <property type="entry name" value="Ribosomal_uS5"/>
</dbReference>
<dbReference type="GO" id="GO:0005763">
    <property type="term" value="C:mitochondrial small ribosomal subunit"/>
    <property type="evidence" value="ECO:0007669"/>
    <property type="project" value="UniProtKB-ARBA"/>
</dbReference>
<dbReference type="GO" id="GO:0005743">
    <property type="term" value="C:mitochondrial inner membrane"/>
    <property type="evidence" value="ECO:0007669"/>
    <property type="project" value="UniProtKB-ARBA"/>
</dbReference>
<reference evidence="12" key="1">
    <citation type="journal article" date="2016" name="Mol. Ecol. Resour.">
        <title>Evaluation of the impact of RNA preservation methods of spiders for de novo transcriptome assembly.</title>
        <authorList>
            <person name="Kono N."/>
            <person name="Nakamura H."/>
            <person name="Ito Y."/>
            <person name="Tomita M."/>
            <person name="Arakawa K."/>
        </authorList>
    </citation>
    <scope>NUCLEOTIDE SEQUENCE</scope>
    <source>
        <tissue evidence="12">Whole body</tissue>
    </source>
</reference>
<dbReference type="InterPro" id="IPR005324">
    <property type="entry name" value="Ribosomal_uS5_C"/>
</dbReference>
<keyword evidence="4" id="KW-0496">Mitochondrion</keyword>
<evidence type="ECO:0000256" key="2">
    <source>
        <dbReference type="ARBA" id="ARBA00008945"/>
    </source>
</evidence>
<dbReference type="GO" id="GO:0003723">
    <property type="term" value="F:RNA binding"/>
    <property type="evidence" value="ECO:0007669"/>
    <property type="project" value="InterPro"/>
</dbReference>
<protein>
    <recommendedName>
        <fullName evidence="6">Small ribosomal subunit protein uS5m</fullName>
    </recommendedName>
    <alternativeName>
        <fullName evidence="7">28S ribosomal protein S5, mitochondrial</fullName>
    </alternativeName>
</protein>
<dbReference type="GO" id="GO:0003735">
    <property type="term" value="F:structural constituent of ribosome"/>
    <property type="evidence" value="ECO:0007669"/>
    <property type="project" value="UniProtKB-UniRule"/>
</dbReference>
<evidence type="ECO:0000256" key="4">
    <source>
        <dbReference type="ARBA" id="ARBA00023128"/>
    </source>
</evidence>
<evidence type="ECO:0000256" key="6">
    <source>
        <dbReference type="ARBA" id="ARBA00039335"/>
    </source>
</evidence>
<evidence type="ECO:0000313" key="12">
    <source>
        <dbReference type="EMBL" id="LAA00318.1"/>
    </source>
</evidence>
<keyword evidence="5 9" id="KW-0687">Ribonucleoprotein</keyword>
<evidence type="ECO:0000256" key="3">
    <source>
        <dbReference type="ARBA" id="ARBA00022980"/>
    </source>
</evidence>
<dbReference type="FunFam" id="3.30.230.10:FF:000002">
    <property type="entry name" value="30S ribosomal protein S5"/>
    <property type="match status" value="1"/>
</dbReference>
<dbReference type="Pfam" id="PF03719">
    <property type="entry name" value="Ribosomal_S5_C"/>
    <property type="match status" value="1"/>
</dbReference>
<sequence length="446" mass="50653">MALVRVLCLNLCKPQKASIFFKPAPQILSAINVKLHPVEVASEPVFNTLISWRFSHAFLSRLTADQLWKGVTSLSPAGRRKGRGRGGGRKVARDLNRGQVIGFGKKNMLWPGLNAPVVQGRELLRQQELPPDESREKRLLELRDKMATKKSFKIHPLDRGWTGSRLPGRSLGPPDAVGEDTFEGFDSRVLEFKPVMHMTAERGRFRRLSAMVCVGNKKGLAGFAVAKSVNGQSAAKAAKNKAAKNLRYIQLDNNSVMHDFFTQFGAVRIFVKKKPEGYGLCTHRVLRAICEMVGIKDLWAKVEGPTDNYQCLVKAFFIGLMGQKTPQLLAEEKGLHLVEMRKDRDYFPVVIASPSKCRTEKDFGPTELLDYTLHLHNNKVEAERKPFQPFYVNFHSYIKEMKDRERQRNQRDVRIHLLAKYGALKSFITIKKEEEAKQKLNEQVEE</sequence>
<dbReference type="Gene3D" id="3.30.160.20">
    <property type="match status" value="1"/>
</dbReference>
<evidence type="ECO:0000256" key="8">
    <source>
        <dbReference type="ARBA" id="ARBA00062683"/>
    </source>
</evidence>
<dbReference type="EMBL" id="IAAA01008583">
    <property type="protein sequence ID" value="LAA00318.1"/>
    <property type="molecule type" value="mRNA"/>
</dbReference>
<evidence type="ECO:0000256" key="1">
    <source>
        <dbReference type="ARBA" id="ARBA00004173"/>
    </source>
</evidence>
<dbReference type="Gene3D" id="3.30.230.10">
    <property type="match status" value="1"/>
</dbReference>
<organism evidence="12">
    <name type="scientific">Parasteatoda tepidariorum</name>
    <name type="common">Common house spider</name>
    <name type="synonym">Achaearanea tepidariorum</name>
    <dbReference type="NCBI Taxonomy" id="114398"/>
    <lineage>
        <taxon>Eukaryota</taxon>
        <taxon>Metazoa</taxon>
        <taxon>Ecdysozoa</taxon>
        <taxon>Arthropoda</taxon>
        <taxon>Chelicerata</taxon>
        <taxon>Arachnida</taxon>
        <taxon>Araneae</taxon>
        <taxon>Araneomorphae</taxon>
        <taxon>Entelegynae</taxon>
        <taxon>Araneoidea</taxon>
        <taxon>Theridiidae</taxon>
        <taxon>Parasteatoda</taxon>
    </lineage>
</organism>
<dbReference type="SUPFAM" id="SSF54768">
    <property type="entry name" value="dsRNA-binding domain-like"/>
    <property type="match status" value="1"/>
</dbReference>
<dbReference type="InterPro" id="IPR014721">
    <property type="entry name" value="Ribsml_uS5_D2-typ_fold_subgr"/>
</dbReference>
<dbReference type="GO" id="GO:0006412">
    <property type="term" value="P:translation"/>
    <property type="evidence" value="ECO:0007669"/>
    <property type="project" value="InterPro"/>
</dbReference>
<dbReference type="AlphaFoldDB" id="A0A2L2XWH9"/>
<dbReference type="PANTHER" id="PTHR48277:SF1">
    <property type="entry name" value="MITOCHONDRIAL RIBOSOMAL PROTEIN S5"/>
    <property type="match status" value="1"/>
</dbReference>
<comment type="subunit">
    <text evidence="8">Component of the mitochondrial ribosome small subunit (28S) which comprises a 12S rRNA and about 30 distinct proteins.</text>
</comment>
<proteinExistence type="evidence at transcript level"/>
<dbReference type="InterPro" id="IPR048584">
    <property type="entry name" value="Ribosomal_uS5m_N"/>
</dbReference>
<evidence type="ECO:0000256" key="5">
    <source>
        <dbReference type="ARBA" id="ARBA00023274"/>
    </source>
</evidence>
<name>A0A2L2XWH9_PARTP</name>
<dbReference type="InterPro" id="IPR020568">
    <property type="entry name" value="Ribosomal_Su5_D2-typ_SF"/>
</dbReference>
<dbReference type="OrthoDB" id="6424501at2759"/>
<evidence type="ECO:0000259" key="11">
    <source>
        <dbReference type="PROSITE" id="PS50881"/>
    </source>
</evidence>
<evidence type="ECO:0000256" key="7">
    <source>
        <dbReference type="ARBA" id="ARBA00041606"/>
    </source>
</evidence>
<dbReference type="Pfam" id="PF21251">
    <property type="entry name" value="Ribosomal_uS5m_N"/>
    <property type="match status" value="1"/>
</dbReference>
<dbReference type="FunFam" id="3.30.160.20:FF:000022">
    <property type="entry name" value="28S ribosomal protein S5, mitochondrial"/>
    <property type="match status" value="1"/>
</dbReference>
<accession>A0A2L2XWH9</accession>
<dbReference type="SUPFAM" id="SSF54211">
    <property type="entry name" value="Ribosomal protein S5 domain 2-like"/>
    <property type="match status" value="1"/>
</dbReference>
<dbReference type="PROSITE" id="PS50881">
    <property type="entry name" value="S5_DSRBD"/>
    <property type="match status" value="1"/>
</dbReference>
<evidence type="ECO:0000256" key="10">
    <source>
        <dbReference type="RuleBase" id="RU003823"/>
    </source>
</evidence>
<feature type="domain" description="S5 DRBM" evidence="11">
    <location>
        <begin position="185"/>
        <end position="249"/>
    </location>
</feature>
<dbReference type="Pfam" id="PF00333">
    <property type="entry name" value="Ribosomal_S5"/>
    <property type="match status" value="1"/>
</dbReference>
<evidence type="ECO:0000256" key="9">
    <source>
        <dbReference type="PROSITE-ProRule" id="PRU00268"/>
    </source>
</evidence>
<dbReference type="PANTHER" id="PTHR48277">
    <property type="entry name" value="MITOCHONDRIAL RIBOSOMAL PROTEIN S5"/>
    <property type="match status" value="1"/>
</dbReference>
<comment type="subcellular location">
    <subcellularLocation>
        <location evidence="1">Mitochondrion</location>
    </subcellularLocation>
</comment>
<dbReference type="InterPro" id="IPR013810">
    <property type="entry name" value="Ribosomal_uS5_N"/>
</dbReference>
<comment type="similarity">
    <text evidence="2 10">Belongs to the universal ribosomal protein uS5 family.</text>
</comment>